<evidence type="ECO:0000313" key="2">
    <source>
        <dbReference type="WBParaSite" id="PDA_v2.g21057.t1"/>
    </source>
</evidence>
<keyword evidence="1" id="KW-1185">Reference proteome</keyword>
<evidence type="ECO:0000313" key="1">
    <source>
        <dbReference type="Proteomes" id="UP000887578"/>
    </source>
</evidence>
<sequence length="310" mass="35686">MYELKTKIGQMLQKSAENIRQSMKHVKEGEPNCKEEFEAAKGAAIIHLKNYETMTNIMKSEEEMFKQMSSEERETVMKIRLDNLKVSRETLALEREYQEKLRKEKAEAVEKYSEIITNLERLKIEDVDLKDVLIYLQQGVEQLTKVQIAWQNIVDFFNSIKNMVDGPLLTHIRGMSTNVKQITEKENKSVSIFQRKILLREVTKACAVSYVLMESAEIYKAISQNYVTPVINGSIRNMGLTRDEAKEKQSLISSDFNALKAAVQQTLDTHTNKLSATVYAKMTNLGLQIDRAIEDKTTDQKVKQNEFNCN</sequence>
<dbReference type="AlphaFoldDB" id="A0A914PSC8"/>
<proteinExistence type="predicted"/>
<protein>
    <submittedName>
        <fullName evidence="2">Uncharacterized protein</fullName>
    </submittedName>
</protein>
<organism evidence="1 2">
    <name type="scientific">Panagrolaimus davidi</name>
    <dbReference type="NCBI Taxonomy" id="227884"/>
    <lineage>
        <taxon>Eukaryota</taxon>
        <taxon>Metazoa</taxon>
        <taxon>Ecdysozoa</taxon>
        <taxon>Nematoda</taxon>
        <taxon>Chromadorea</taxon>
        <taxon>Rhabditida</taxon>
        <taxon>Tylenchina</taxon>
        <taxon>Panagrolaimomorpha</taxon>
        <taxon>Panagrolaimoidea</taxon>
        <taxon>Panagrolaimidae</taxon>
        <taxon>Panagrolaimus</taxon>
    </lineage>
</organism>
<dbReference type="WBParaSite" id="PDA_v2.g21057.t1">
    <property type="protein sequence ID" value="PDA_v2.g21057.t1"/>
    <property type="gene ID" value="PDA_v2.g21057"/>
</dbReference>
<reference evidence="2" key="1">
    <citation type="submission" date="2022-11" db="UniProtKB">
        <authorList>
            <consortium name="WormBaseParasite"/>
        </authorList>
    </citation>
    <scope>IDENTIFICATION</scope>
</reference>
<accession>A0A914PSC8</accession>
<dbReference type="Proteomes" id="UP000887578">
    <property type="component" value="Unplaced"/>
</dbReference>
<name>A0A914PSC8_9BILA</name>